<dbReference type="Proteomes" id="UP001479933">
    <property type="component" value="Chromosome"/>
</dbReference>
<evidence type="ECO:0000259" key="1">
    <source>
        <dbReference type="Pfam" id="PF13577"/>
    </source>
</evidence>
<name>A0ABZ2U7E9_9ACTN</name>
<dbReference type="CDD" id="cd00531">
    <property type="entry name" value="NTF2_like"/>
    <property type="match status" value="1"/>
</dbReference>
<dbReference type="InterPro" id="IPR032710">
    <property type="entry name" value="NTF2-like_dom_sf"/>
</dbReference>
<dbReference type="SUPFAM" id="SSF54427">
    <property type="entry name" value="NTF2-like"/>
    <property type="match status" value="1"/>
</dbReference>
<dbReference type="Pfam" id="PF13577">
    <property type="entry name" value="SnoaL_4"/>
    <property type="match status" value="1"/>
</dbReference>
<keyword evidence="3" id="KW-1185">Reference proteome</keyword>
<evidence type="ECO:0000313" key="2">
    <source>
        <dbReference type="EMBL" id="WYY09321.1"/>
    </source>
</evidence>
<protein>
    <submittedName>
        <fullName evidence="2">Nuclear transport factor 2 family protein</fullName>
    </submittedName>
</protein>
<sequence>MTKPGAGEWREPETVDDLLALAQINAVLVAYCQGVDRRDWDQVLSCYHEDAYESHGQYVGGPTGFVDWLRTNHEHVVSSMHVLSNVTIKLSATHPGFARAESYCLSNKTVASTKADTFFSSVGTDDVLRRTVAVRYIDTLQERPGVGWRILRRDVAFEWVRREPNEHYFPLTDAMDNSRRDEGDLWFSPLAIPGNDA</sequence>
<gene>
    <name evidence="2" type="ORF">RVF87_09785</name>
</gene>
<evidence type="ECO:0000313" key="3">
    <source>
        <dbReference type="Proteomes" id="UP001479933"/>
    </source>
</evidence>
<dbReference type="Gene3D" id="3.10.450.50">
    <property type="match status" value="1"/>
</dbReference>
<feature type="domain" description="SnoaL-like" evidence="1">
    <location>
        <begin position="17"/>
        <end position="154"/>
    </location>
</feature>
<reference evidence="2 3" key="1">
    <citation type="journal article" date="2023" name="Virus Evol.">
        <title>Computational host range prediction-The good, the bad, and the ugly.</title>
        <authorList>
            <person name="Howell A.A."/>
            <person name="Versoza C.J."/>
            <person name="Pfeifer S.P."/>
        </authorList>
    </citation>
    <scope>NUCLEOTIDE SEQUENCE [LARGE SCALE GENOMIC DNA]</scope>
    <source>
        <strain evidence="2 3">1610/1b</strain>
    </source>
</reference>
<dbReference type="RefSeq" id="WP_066163520.1">
    <property type="nucleotide sequence ID" value="NZ_CP136137.1"/>
</dbReference>
<organism evidence="2 3">
    <name type="scientific">Gordonia hydrophobica</name>
    <dbReference type="NCBI Taxonomy" id="40516"/>
    <lineage>
        <taxon>Bacteria</taxon>
        <taxon>Bacillati</taxon>
        <taxon>Actinomycetota</taxon>
        <taxon>Actinomycetes</taxon>
        <taxon>Mycobacteriales</taxon>
        <taxon>Gordoniaceae</taxon>
        <taxon>Gordonia</taxon>
    </lineage>
</organism>
<accession>A0ABZ2U7E9</accession>
<dbReference type="InterPro" id="IPR037401">
    <property type="entry name" value="SnoaL-like"/>
</dbReference>
<dbReference type="EMBL" id="CP136137">
    <property type="protein sequence ID" value="WYY09321.1"/>
    <property type="molecule type" value="Genomic_DNA"/>
</dbReference>
<proteinExistence type="predicted"/>